<name>A0A226NJX9_CALSU</name>
<evidence type="ECO:0000256" key="2">
    <source>
        <dbReference type="ARBA" id="ARBA00022448"/>
    </source>
</evidence>
<dbReference type="FunFam" id="1.25.10.10:FF:000009">
    <property type="entry name" value="Importin subunit alpha"/>
    <property type="match status" value="1"/>
</dbReference>
<evidence type="ECO:0000256" key="6">
    <source>
        <dbReference type="PROSITE-ProRule" id="PRU00561"/>
    </source>
</evidence>
<dbReference type="Pfam" id="PF16186">
    <property type="entry name" value="Arm_3"/>
    <property type="match status" value="1"/>
</dbReference>
<dbReference type="InterPro" id="IPR016024">
    <property type="entry name" value="ARM-type_fold"/>
</dbReference>
<feature type="domain" description="IBB" evidence="8">
    <location>
        <begin position="99"/>
        <end position="162"/>
    </location>
</feature>
<feature type="repeat" description="ARM" evidence="5">
    <location>
        <begin position="473"/>
        <end position="501"/>
    </location>
</feature>
<protein>
    <recommendedName>
        <fullName evidence="8">IBB domain-containing protein</fullName>
    </recommendedName>
</protein>
<dbReference type="AlphaFoldDB" id="A0A226NJX9"/>
<dbReference type="InterPro" id="IPR036975">
    <property type="entry name" value="Importin-a_IBB_sf"/>
</dbReference>
<accession>A0A226NJX9</accession>
<dbReference type="InterPro" id="IPR011989">
    <property type="entry name" value="ARM-like"/>
</dbReference>
<dbReference type="EMBL" id="MCFN01000035">
    <property type="protein sequence ID" value="OXB67539.1"/>
    <property type="molecule type" value="Genomic_DNA"/>
</dbReference>
<keyword evidence="10" id="KW-1185">Reference proteome</keyword>
<dbReference type="GO" id="GO:0006606">
    <property type="term" value="P:protein import into nucleus"/>
    <property type="evidence" value="ECO:0007669"/>
    <property type="project" value="InterPro"/>
</dbReference>
<evidence type="ECO:0000313" key="9">
    <source>
        <dbReference type="EMBL" id="OXB67539.1"/>
    </source>
</evidence>
<organism evidence="9 10">
    <name type="scientific">Callipepla squamata</name>
    <name type="common">Scaled quail</name>
    <dbReference type="NCBI Taxonomy" id="9009"/>
    <lineage>
        <taxon>Eukaryota</taxon>
        <taxon>Metazoa</taxon>
        <taxon>Chordata</taxon>
        <taxon>Craniata</taxon>
        <taxon>Vertebrata</taxon>
        <taxon>Euteleostomi</taxon>
        <taxon>Archelosauria</taxon>
        <taxon>Archosauria</taxon>
        <taxon>Dinosauria</taxon>
        <taxon>Saurischia</taxon>
        <taxon>Theropoda</taxon>
        <taxon>Coelurosauria</taxon>
        <taxon>Aves</taxon>
        <taxon>Neognathae</taxon>
        <taxon>Galloanserae</taxon>
        <taxon>Galliformes</taxon>
        <taxon>Odontophoridae</taxon>
        <taxon>Callipepla</taxon>
    </lineage>
</organism>
<comment type="similarity">
    <text evidence="1">Belongs to the importin alpha family.</text>
</comment>
<dbReference type="InterPro" id="IPR032413">
    <property type="entry name" value="Arm_3"/>
</dbReference>
<dbReference type="OrthoDB" id="29145at2759"/>
<feature type="repeat" description="ARM" evidence="5">
    <location>
        <begin position="389"/>
        <end position="431"/>
    </location>
</feature>
<dbReference type="PROSITE" id="PS51214">
    <property type="entry name" value="IBB"/>
    <property type="match status" value="1"/>
</dbReference>
<feature type="non-terminal residue" evidence="9">
    <location>
        <position position="1"/>
    </location>
</feature>
<dbReference type="PANTHER" id="PTHR23316">
    <property type="entry name" value="IMPORTIN ALPHA"/>
    <property type="match status" value="1"/>
</dbReference>
<evidence type="ECO:0000313" key="10">
    <source>
        <dbReference type="Proteomes" id="UP000198323"/>
    </source>
</evidence>
<comment type="caution">
    <text evidence="9">The sequence shown here is derived from an EMBL/GenBank/DDBJ whole genome shotgun (WGS) entry which is preliminary data.</text>
</comment>
<proteinExistence type="inferred from homology"/>
<dbReference type="InterPro" id="IPR000225">
    <property type="entry name" value="Armadillo"/>
</dbReference>
<dbReference type="PROSITE" id="PS50176">
    <property type="entry name" value="ARM_REPEAT"/>
    <property type="match status" value="4"/>
</dbReference>
<keyword evidence="3" id="KW-0677">Repeat</keyword>
<dbReference type="Gene3D" id="1.20.5.690">
    <property type="entry name" value="Importin-alpha, importin-beta-binding domain"/>
    <property type="match status" value="1"/>
</dbReference>
<evidence type="ECO:0000256" key="1">
    <source>
        <dbReference type="ARBA" id="ARBA00010394"/>
    </source>
</evidence>
<keyword evidence="2 6" id="KW-0813">Transport</keyword>
<gene>
    <name evidence="9" type="ORF">ASZ78_004657</name>
</gene>
<evidence type="ECO:0000259" key="8">
    <source>
        <dbReference type="PROSITE" id="PS51214"/>
    </source>
</evidence>
<evidence type="ECO:0000256" key="4">
    <source>
        <dbReference type="ARBA" id="ARBA00022927"/>
    </source>
</evidence>
<feature type="compositionally biased region" description="Basic and acidic residues" evidence="7">
    <location>
        <begin position="40"/>
        <end position="73"/>
    </location>
</feature>
<dbReference type="Pfam" id="PF01749">
    <property type="entry name" value="IBB"/>
    <property type="match status" value="1"/>
</dbReference>
<dbReference type="STRING" id="9009.A0A226NJX9"/>
<dbReference type="InterPro" id="IPR002652">
    <property type="entry name" value="Importin-a_IBB"/>
</dbReference>
<dbReference type="GO" id="GO:0005634">
    <property type="term" value="C:nucleus"/>
    <property type="evidence" value="ECO:0007669"/>
    <property type="project" value="UniProtKB-ARBA"/>
</dbReference>
<dbReference type="SMART" id="SM00185">
    <property type="entry name" value="ARM"/>
    <property type="match status" value="8"/>
</dbReference>
<reference evidence="9 10" key="1">
    <citation type="submission" date="2016-07" db="EMBL/GenBank/DDBJ databases">
        <title>Disparate Historic Effective Population Sizes Predicted by Modern Levels of Genome Diversity for the Scaled Quail (Callipepla squamata) and the Northern Bobwhite (Colinus virginianus): Inferences from First and Second Generation Draft Genome Assemblies for Sympatric New World Quail.</title>
        <authorList>
            <person name="Oldeschulte D.L."/>
            <person name="Halley Y.A."/>
            <person name="Bhattarai E.K."/>
            <person name="Brashear W.A."/>
            <person name="Hill J."/>
            <person name="Metz R.P."/>
            <person name="Johnson C.D."/>
            <person name="Rollins D."/>
            <person name="Peterson M.J."/>
            <person name="Bickhart D.M."/>
            <person name="Decker J.E."/>
            <person name="Seabury C.M."/>
        </authorList>
    </citation>
    <scope>NUCLEOTIDE SEQUENCE [LARGE SCALE GENOMIC DNA]</scope>
    <source>
        <strain evidence="9 10">Texas</strain>
        <tissue evidence="9">Leg muscle</tissue>
    </source>
</reference>
<dbReference type="Pfam" id="PF00514">
    <property type="entry name" value="Arm"/>
    <property type="match status" value="8"/>
</dbReference>
<dbReference type="GO" id="GO:0061608">
    <property type="term" value="F:nuclear import signal receptor activity"/>
    <property type="evidence" value="ECO:0007669"/>
    <property type="project" value="InterPro"/>
</dbReference>
<sequence>TLQNEIKEENVRQTQAKGQVFIFQKLLVEVQQSVGSNFTGEEKRREEKRREEKRREEKRREEKRREEKRREEKRREEREEGLLLLGFEAAITWKLLAGSNPWPDKMPVVHEHGERMKRFKNKGKDTAALRRQRVEVNIELRKAKKDEQILKRRSISIVSLEKSPSPAEDKNVIAPMSLEEIVEAVNGSNTALQLQATQAARRMLSRQKDPPLNHIIELGIIPRLVEFLARADSAALQFEAAWALTNIASGTSEHTRAVVEGGAIPAFISLLSSPHMHISEQSVWALGNIAGDGPLYRDALINCNVIPPLLALVSPVTPVGFLRNITWTLSNLCRNKNPYPPLEAVRQLLPVIVCLLEHEDNEIISDSCWAVSYLTDGSNDRIQIVVDTGILPRLVELMGSPELIIMTPALRAIGNVVTGTDEQTQAAIDAGVLAVLPLLLRHTKPAIQKEAAWALSNIAAGPCQQIQQLITCGLLPPLVELLDKGDFKAQKEAVWAVANLTTGGTVEQVVELVQSGVLKPLLNLLLAKDSKTILVILDSISNLFLAAEKLGETERLCLLVEELDGLEKIEALQTHNNNMVYRAALNIIEKYFSGEETTALQPGSDEEGLYNFSVEKQDFNF</sequence>
<dbReference type="Proteomes" id="UP000198323">
    <property type="component" value="Unassembled WGS sequence"/>
</dbReference>
<evidence type="ECO:0000256" key="7">
    <source>
        <dbReference type="SAM" id="MobiDB-lite"/>
    </source>
</evidence>
<feature type="region of interest" description="Disordered" evidence="7">
    <location>
        <begin position="37"/>
        <end position="73"/>
    </location>
</feature>
<feature type="repeat" description="ARM" evidence="5">
    <location>
        <begin position="262"/>
        <end position="290"/>
    </location>
</feature>
<dbReference type="Gene3D" id="1.25.10.10">
    <property type="entry name" value="Leucine-rich Repeat Variant"/>
    <property type="match status" value="1"/>
</dbReference>
<dbReference type="SUPFAM" id="SSF48371">
    <property type="entry name" value="ARM repeat"/>
    <property type="match status" value="1"/>
</dbReference>
<evidence type="ECO:0000256" key="3">
    <source>
        <dbReference type="ARBA" id="ARBA00022737"/>
    </source>
</evidence>
<evidence type="ECO:0000256" key="5">
    <source>
        <dbReference type="PROSITE-ProRule" id="PRU00259"/>
    </source>
</evidence>
<feature type="repeat" description="ARM" evidence="5">
    <location>
        <begin position="219"/>
        <end position="262"/>
    </location>
</feature>
<keyword evidence="4" id="KW-0653">Protein transport</keyword>